<feature type="transmembrane region" description="Helical" evidence="11">
    <location>
        <begin position="13"/>
        <end position="34"/>
    </location>
</feature>
<keyword evidence="5" id="KW-0378">Hydrolase</keyword>
<evidence type="ECO:0000256" key="8">
    <source>
        <dbReference type="ARBA" id="ARBA00023136"/>
    </source>
</evidence>
<evidence type="ECO:0000256" key="7">
    <source>
        <dbReference type="ARBA" id="ARBA00022989"/>
    </source>
</evidence>
<feature type="transmembrane region" description="Helical" evidence="11">
    <location>
        <begin position="286"/>
        <end position="306"/>
    </location>
</feature>
<dbReference type="Pfam" id="PF02517">
    <property type="entry name" value="Rce1-like"/>
    <property type="match status" value="1"/>
</dbReference>
<sequence length="309" mass="35392">MSLLQCTPAAPTFLSYFHVLLIAASYVLCLYVFVPKDVRSLPRSSPLQIKSRMKAVSVTTFFIVFIYFPLTFCSRSDEKLGGVSPRIFTSYLYLTFLPPTPLPLFHTMLLFLGPLSNLILSASQLLKTASPTRGWKLRQALHHVLVEEHNMPDTIDLRKWSIDSLRNLVIAPFTEELIYRSSLIPYLLQLGYKPVHVVFVAPVFFGFAHVHHAYNQIKQGHRMKEVLLVTAFQFTYTSLFGAYATYACLVWGDVLGVVFIHSFCNFMGLPSFTFMQRGDRVYEKRWIVMVAFVVGLVGFISLFWVFEMK</sequence>
<evidence type="ECO:0000256" key="3">
    <source>
        <dbReference type="ARBA" id="ARBA00022670"/>
    </source>
</evidence>
<dbReference type="PANTHER" id="PTHR13046:SF0">
    <property type="entry name" value="CAAX PRENYL PROTEASE 2"/>
    <property type="match status" value="1"/>
</dbReference>
<dbReference type="OrthoDB" id="271604at2759"/>
<evidence type="ECO:0000259" key="12">
    <source>
        <dbReference type="Pfam" id="PF02517"/>
    </source>
</evidence>
<evidence type="ECO:0000256" key="4">
    <source>
        <dbReference type="ARBA" id="ARBA00022692"/>
    </source>
</evidence>
<keyword evidence="3" id="KW-0645">Protease</keyword>
<comment type="subcellular location">
    <subcellularLocation>
        <location evidence="1">Endoplasmic reticulum membrane</location>
        <topology evidence="1">Multi-pass membrane protein</topology>
    </subcellularLocation>
</comment>
<dbReference type="AlphaFoldDB" id="A0A9W7BGC6"/>
<comment type="similarity">
    <text evidence="2">Belongs to the peptidase U48 family.</text>
</comment>
<evidence type="ECO:0000256" key="11">
    <source>
        <dbReference type="SAM" id="Phobius"/>
    </source>
</evidence>
<feature type="transmembrane region" description="Helical" evidence="11">
    <location>
        <begin position="250"/>
        <end position="274"/>
    </location>
</feature>
<feature type="transmembrane region" description="Helical" evidence="11">
    <location>
        <begin position="55"/>
        <end position="72"/>
    </location>
</feature>
<accession>A0A9W7BGC6</accession>
<dbReference type="Proteomes" id="UP001165085">
    <property type="component" value="Unassembled WGS sequence"/>
</dbReference>
<evidence type="ECO:0000256" key="10">
    <source>
        <dbReference type="ARBA" id="ARBA00049729"/>
    </source>
</evidence>
<keyword evidence="4 11" id="KW-0812">Transmembrane</keyword>
<dbReference type="EC" id="3.4.26.1" evidence="10"/>
<proteinExistence type="inferred from homology"/>
<keyword evidence="8 11" id="KW-0472">Membrane</keyword>
<keyword evidence="6" id="KW-0256">Endoplasmic reticulum</keyword>
<comment type="caution">
    <text evidence="13">The sequence shown here is derived from an EMBL/GenBank/DDBJ whole genome shotgun (WGS) entry which is preliminary data.</text>
</comment>
<keyword evidence="7 11" id="KW-1133">Transmembrane helix</keyword>
<gene>
    <name evidence="13" type="ORF">TrST_g7316</name>
</gene>
<evidence type="ECO:0000256" key="2">
    <source>
        <dbReference type="ARBA" id="ARBA00006897"/>
    </source>
</evidence>
<dbReference type="InterPro" id="IPR039731">
    <property type="entry name" value="Rce1"/>
</dbReference>
<evidence type="ECO:0000313" key="13">
    <source>
        <dbReference type="EMBL" id="GMH90239.1"/>
    </source>
</evidence>
<dbReference type="PANTHER" id="PTHR13046">
    <property type="entry name" value="PROTEASE U48 CAAX PRENYL PROTEASE RCE1"/>
    <property type="match status" value="1"/>
</dbReference>
<evidence type="ECO:0000256" key="1">
    <source>
        <dbReference type="ARBA" id="ARBA00004477"/>
    </source>
</evidence>
<dbReference type="InterPro" id="IPR003675">
    <property type="entry name" value="Rce1/LyrA-like_dom"/>
</dbReference>
<evidence type="ECO:0000256" key="6">
    <source>
        <dbReference type="ARBA" id="ARBA00022824"/>
    </source>
</evidence>
<dbReference type="GO" id="GO:0004222">
    <property type="term" value="F:metalloendopeptidase activity"/>
    <property type="evidence" value="ECO:0007669"/>
    <property type="project" value="InterPro"/>
</dbReference>
<comment type="catalytic activity">
    <reaction evidence="9">
        <text>Hydrolyzes the peptide bond -P2-(S-farnesyl or geranylgeranyl)C-P1'-P2'-P3'-COOH where P1' and P2' are amino acids with aliphatic sidechains and P3' is any C-terminal residue.</text>
        <dbReference type="EC" id="3.4.26.1"/>
    </reaction>
</comment>
<dbReference type="GO" id="GO:0071586">
    <property type="term" value="P:CAAX-box protein processing"/>
    <property type="evidence" value="ECO:0007669"/>
    <property type="project" value="InterPro"/>
</dbReference>
<name>A0A9W7BGC6_9STRA</name>
<feature type="transmembrane region" description="Helical" evidence="11">
    <location>
        <begin position="226"/>
        <end position="244"/>
    </location>
</feature>
<organism evidence="13 14">
    <name type="scientific">Triparma strigata</name>
    <dbReference type="NCBI Taxonomy" id="1606541"/>
    <lineage>
        <taxon>Eukaryota</taxon>
        <taxon>Sar</taxon>
        <taxon>Stramenopiles</taxon>
        <taxon>Ochrophyta</taxon>
        <taxon>Bolidophyceae</taxon>
        <taxon>Parmales</taxon>
        <taxon>Triparmaceae</taxon>
        <taxon>Triparma</taxon>
    </lineage>
</organism>
<feature type="transmembrane region" description="Helical" evidence="11">
    <location>
        <begin position="194"/>
        <end position="214"/>
    </location>
</feature>
<keyword evidence="14" id="KW-1185">Reference proteome</keyword>
<dbReference type="EMBL" id="BRXY01000369">
    <property type="protein sequence ID" value="GMH90239.1"/>
    <property type="molecule type" value="Genomic_DNA"/>
</dbReference>
<reference evidence="14" key="1">
    <citation type="journal article" date="2023" name="Commun. Biol.">
        <title>Genome analysis of Parmales, the sister group of diatoms, reveals the evolutionary specialization of diatoms from phago-mixotrophs to photoautotrophs.</title>
        <authorList>
            <person name="Ban H."/>
            <person name="Sato S."/>
            <person name="Yoshikawa S."/>
            <person name="Yamada K."/>
            <person name="Nakamura Y."/>
            <person name="Ichinomiya M."/>
            <person name="Sato N."/>
            <person name="Blanc-Mathieu R."/>
            <person name="Endo H."/>
            <person name="Kuwata A."/>
            <person name="Ogata H."/>
        </authorList>
    </citation>
    <scope>NUCLEOTIDE SEQUENCE [LARGE SCALE GENOMIC DNA]</scope>
    <source>
        <strain evidence="14">NIES 3701</strain>
    </source>
</reference>
<evidence type="ECO:0000256" key="5">
    <source>
        <dbReference type="ARBA" id="ARBA00022801"/>
    </source>
</evidence>
<feature type="domain" description="CAAX prenyl protease 2/Lysostaphin resistance protein A-like" evidence="12">
    <location>
        <begin position="163"/>
        <end position="267"/>
    </location>
</feature>
<protein>
    <recommendedName>
        <fullName evidence="10">intramembrane prenyl-peptidase Rce1</fullName>
        <ecNumber evidence="10">3.4.26.1</ecNumber>
    </recommendedName>
</protein>
<evidence type="ECO:0000313" key="14">
    <source>
        <dbReference type="Proteomes" id="UP001165085"/>
    </source>
</evidence>
<dbReference type="GO" id="GO:0005789">
    <property type="term" value="C:endoplasmic reticulum membrane"/>
    <property type="evidence" value="ECO:0007669"/>
    <property type="project" value="UniProtKB-SubCell"/>
</dbReference>
<evidence type="ECO:0000256" key="9">
    <source>
        <dbReference type="ARBA" id="ARBA00047280"/>
    </source>
</evidence>